<reference evidence="1 2" key="2">
    <citation type="journal article" date="2013" name="Genome Announc.">
        <title>Draft Genome Sequences of Porphyromonas crevioricanis JCM 15906T and Porphyromonas cansulci JCM 13913T Isolated from a Canine Oral Cavity.</title>
        <authorList>
            <person name="Sakamoto M."/>
            <person name="Tanaka N."/>
            <person name="Shiwa Y."/>
            <person name="Yoshikawa H."/>
            <person name="Ohkuma M."/>
        </authorList>
    </citation>
    <scope>NUCLEOTIDE SEQUENCE [LARGE SCALE GENOMIC DNA]</scope>
    <source>
        <strain evidence="1 2">JCM 15906</strain>
    </source>
</reference>
<proteinExistence type="predicted"/>
<reference evidence="2" key="1">
    <citation type="journal article" date="2013" name="Genome">
        <title>Draft Genome Sequences of Porphyromonas crevioricanis JCM 15906T and Porphyromonas cansulci JCM 13913T Isolated from a Canine Oral Cavity.</title>
        <authorList>
            <person name="Sakamoto M."/>
            <person name="Tanaka N."/>
            <person name="Shiwa Y."/>
            <person name="Yoshikawa H."/>
            <person name="Ohkuma M."/>
        </authorList>
    </citation>
    <scope>NUCLEOTIDE SEQUENCE [LARGE SCALE GENOMIC DNA]</scope>
    <source>
        <strain evidence="2">JCM 15906</strain>
    </source>
</reference>
<sequence>MCCFVYFRVDLFSFHAAISAQIRAVSTVFFLSFLIPIGDVFC</sequence>
<evidence type="ECO:0000313" key="1">
    <source>
        <dbReference type="EMBL" id="GAD04487.1"/>
    </source>
</evidence>
<organism evidence="1 2">
    <name type="scientific">Porphyromonas crevioricanis JCM 15906</name>
    <dbReference type="NCBI Taxonomy" id="1305617"/>
    <lineage>
        <taxon>Bacteria</taxon>
        <taxon>Pseudomonadati</taxon>
        <taxon>Bacteroidota</taxon>
        <taxon>Bacteroidia</taxon>
        <taxon>Bacteroidales</taxon>
        <taxon>Porphyromonadaceae</taxon>
        <taxon>Porphyromonas</taxon>
    </lineage>
</organism>
<accession>S4NFX0</accession>
<gene>
    <name evidence="1" type="ORF">PORCRE_172</name>
</gene>
<name>S4NFX0_9PORP</name>
<dbReference type="EMBL" id="BAOU01000005">
    <property type="protein sequence ID" value="GAD04487.1"/>
    <property type="molecule type" value="Genomic_DNA"/>
</dbReference>
<dbReference type="AlphaFoldDB" id="S4NFX0"/>
<dbReference type="Proteomes" id="UP000018031">
    <property type="component" value="Unassembled WGS sequence"/>
</dbReference>
<protein>
    <submittedName>
        <fullName evidence="1">Uncharacterized protein</fullName>
    </submittedName>
</protein>
<comment type="caution">
    <text evidence="1">The sequence shown here is derived from an EMBL/GenBank/DDBJ whole genome shotgun (WGS) entry which is preliminary data.</text>
</comment>
<evidence type="ECO:0000313" key="2">
    <source>
        <dbReference type="Proteomes" id="UP000018031"/>
    </source>
</evidence>